<feature type="domain" description="P/Homo B" evidence="18">
    <location>
        <begin position="468"/>
        <end position="604"/>
    </location>
</feature>
<dbReference type="GO" id="GO:0043005">
    <property type="term" value="C:neuron projection"/>
    <property type="evidence" value="ECO:0007669"/>
    <property type="project" value="TreeGrafter"/>
</dbReference>
<dbReference type="Gene3D" id="3.30.70.850">
    <property type="entry name" value="Peptidase S8, pro-domain"/>
    <property type="match status" value="1"/>
</dbReference>
<dbReference type="Gene3D" id="3.40.50.200">
    <property type="entry name" value="Peptidase S8/S53 domain"/>
    <property type="match status" value="1"/>
</dbReference>
<dbReference type="FunFam" id="3.40.50.200:FF:000001">
    <property type="entry name" value="Furin 2, isoform B"/>
    <property type="match status" value="1"/>
</dbReference>
<dbReference type="CDD" id="cd04059">
    <property type="entry name" value="Peptidases_S8_Protein_convertases_Kexins_Furin-like"/>
    <property type="match status" value="1"/>
</dbReference>
<evidence type="ECO:0000256" key="15">
    <source>
        <dbReference type="PROSITE-ProRule" id="PRU01240"/>
    </source>
</evidence>
<evidence type="ECO:0000256" key="9">
    <source>
        <dbReference type="ARBA" id="ARBA00023145"/>
    </source>
</evidence>
<feature type="signal peptide" evidence="17">
    <location>
        <begin position="1"/>
        <end position="20"/>
    </location>
</feature>
<keyword evidence="3 15" id="KW-0645">Protease</keyword>
<proteinExistence type="inferred from homology"/>
<dbReference type="PANTHER" id="PTHR42884">
    <property type="entry name" value="PROPROTEIN CONVERTASE SUBTILISIN/KEXIN-RELATED"/>
    <property type="match status" value="1"/>
</dbReference>
<evidence type="ECO:0000256" key="10">
    <source>
        <dbReference type="ARBA" id="ARBA00023157"/>
    </source>
</evidence>
<dbReference type="GO" id="GO:0005615">
    <property type="term" value="C:extracellular space"/>
    <property type="evidence" value="ECO:0007669"/>
    <property type="project" value="TreeGrafter"/>
</dbReference>
<evidence type="ECO:0000313" key="19">
    <source>
        <dbReference type="EMBL" id="JAV48019.1"/>
    </source>
</evidence>
<dbReference type="InterPro" id="IPR000209">
    <property type="entry name" value="Peptidase_S8/S53_dom"/>
</dbReference>
<dbReference type="InterPro" id="IPR023828">
    <property type="entry name" value="Peptidase_S8_Ser-AS"/>
</dbReference>
<comment type="cofactor">
    <cofactor evidence="1">
        <name>Ca(2+)</name>
        <dbReference type="ChEBI" id="CHEBI:29108"/>
    </cofactor>
</comment>
<evidence type="ECO:0000256" key="2">
    <source>
        <dbReference type="ARBA" id="ARBA00005325"/>
    </source>
</evidence>
<organism evidence="19">
    <name type="scientific">Hadrurus spadix</name>
    <dbReference type="NCBI Taxonomy" id="141984"/>
    <lineage>
        <taxon>Eukaryota</taxon>
        <taxon>Metazoa</taxon>
        <taxon>Ecdysozoa</taxon>
        <taxon>Arthropoda</taxon>
        <taxon>Chelicerata</taxon>
        <taxon>Arachnida</taxon>
        <taxon>Scorpiones</taxon>
        <taxon>Iurida</taxon>
        <taxon>Iuroidea</taxon>
        <taxon>Hadrurus</taxon>
    </lineage>
</organism>
<dbReference type="Pfam" id="PF00082">
    <property type="entry name" value="Peptidase_S8"/>
    <property type="match status" value="1"/>
</dbReference>
<dbReference type="PANTHER" id="PTHR42884:SF14">
    <property type="entry name" value="NEUROENDOCRINE CONVERTASE 1"/>
    <property type="match status" value="1"/>
</dbReference>
<feature type="region of interest" description="Disordered" evidence="16">
    <location>
        <begin position="183"/>
        <end position="207"/>
    </location>
</feature>
<feature type="active site" description="Charge relay system" evidence="14 15">
    <location>
        <position position="392"/>
    </location>
</feature>
<evidence type="ECO:0000256" key="17">
    <source>
        <dbReference type="SAM" id="SignalP"/>
    </source>
</evidence>
<evidence type="ECO:0000256" key="14">
    <source>
        <dbReference type="PIRSR" id="PIRSR615500-1"/>
    </source>
</evidence>
<feature type="active site" description="Charge relay system" evidence="14 15">
    <location>
        <position position="177"/>
    </location>
</feature>
<keyword evidence="11" id="KW-0325">Glycoprotein</keyword>
<dbReference type="InterPro" id="IPR038466">
    <property type="entry name" value="S8_pro-domain_sf"/>
</dbReference>
<dbReference type="FunFam" id="2.60.120.260:FF:000006">
    <property type="entry name" value="Proprotein convertase subtilisin/kexin type 5"/>
    <property type="match status" value="1"/>
</dbReference>
<dbReference type="InterPro" id="IPR034182">
    <property type="entry name" value="Kexin/furin"/>
</dbReference>
<dbReference type="AlphaFoldDB" id="A0A1W7RA47"/>
<dbReference type="SUPFAM" id="SSF54897">
    <property type="entry name" value="Protease propeptides/inhibitors"/>
    <property type="match status" value="1"/>
</dbReference>
<dbReference type="GO" id="GO:0012505">
    <property type="term" value="C:endomembrane system"/>
    <property type="evidence" value="ECO:0007669"/>
    <property type="project" value="UniProtKB-ARBA"/>
</dbReference>
<name>A0A1W7RA47_9SCOR</name>
<dbReference type="GO" id="GO:0016020">
    <property type="term" value="C:membrane"/>
    <property type="evidence" value="ECO:0007669"/>
    <property type="project" value="TreeGrafter"/>
</dbReference>
<dbReference type="PROSITE" id="PS00136">
    <property type="entry name" value="SUBTILASE_ASP"/>
    <property type="match status" value="1"/>
</dbReference>
<comment type="similarity">
    <text evidence="2">Belongs to the peptidase S8 family. Furin subfamily.</text>
</comment>
<dbReference type="PROSITE" id="PS00138">
    <property type="entry name" value="SUBTILASE_SER"/>
    <property type="match status" value="1"/>
</dbReference>
<dbReference type="Pfam" id="PF01483">
    <property type="entry name" value="P_proprotein"/>
    <property type="match status" value="1"/>
</dbReference>
<dbReference type="EC" id="3.4.21.75" evidence="13"/>
<evidence type="ECO:0000256" key="3">
    <source>
        <dbReference type="ARBA" id="ARBA00022670"/>
    </source>
</evidence>
<evidence type="ECO:0000256" key="4">
    <source>
        <dbReference type="ARBA" id="ARBA00022685"/>
    </source>
</evidence>
<keyword evidence="6 15" id="KW-0378">Hydrolase</keyword>
<evidence type="ECO:0000256" key="13">
    <source>
        <dbReference type="ARBA" id="ARBA00038993"/>
    </source>
</evidence>
<dbReference type="GO" id="GO:0005737">
    <property type="term" value="C:cytoplasm"/>
    <property type="evidence" value="ECO:0007669"/>
    <property type="project" value="UniProtKB-ARBA"/>
</dbReference>
<evidence type="ECO:0000256" key="12">
    <source>
        <dbReference type="ARBA" id="ARBA00035756"/>
    </source>
</evidence>
<dbReference type="InterPro" id="IPR008979">
    <property type="entry name" value="Galactose-bd-like_sf"/>
</dbReference>
<keyword evidence="10" id="KW-1015">Disulfide bond</keyword>
<dbReference type="EMBL" id="GFAH01000370">
    <property type="protein sequence ID" value="JAV48019.1"/>
    <property type="molecule type" value="Transcribed_RNA"/>
</dbReference>
<evidence type="ECO:0000256" key="8">
    <source>
        <dbReference type="ARBA" id="ARBA00022837"/>
    </source>
</evidence>
<keyword evidence="4" id="KW-0165">Cleavage on pair of basic residues</keyword>
<dbReference type="GO" id="GO:0016486">
    <property type="term" value="P:peptide hormone processing"/>
    <property type="evidence" value="ECO:0007669"/>
    <property type="project" value="TreeGrafter"/>
</dbReference>
<feature type="chain" id="PRO_5013139965" description="furin" evidence="17">
    <location>
        <begin position="21"/>
        <end position="698"/>
    </location>
</feature>
<dbReference type="Pfam" id="PF16470">
    <property type="entry name" value="S8_pro-domain"/>
    <property type="match status" value="1"/>
</dbReference>
<accession>A0A1W7RA47</accession>
<dbReference type="PROSITE" id="PS00137">
    <property type="entry name" value="SUBTILASE_HIS"/>
    <property type="match status" value="1"/>
</dbReference>
<dbReference type="InterPro" id="IPR015500">
    <property type="entry name" value="Peptidase_S8_subtilisin-rel"/>
</dbReference>
<dbReference type="InterPro" id="IPR032815">
    <property type="entry name" value="S8_pro-domain"/>
</dbReference>
<dbReference type="SUPFAM" id="SSF52743">
    <property type="entry name" value="Subtilisin-like"/>
    <property type="match status" value="1"/>
</dbReference>
<dbReference type="InterPro" id="IPR022398">
    <property type="entry name" value="Peptidase_S8_His-AS"/>
</dbReference>
<evidence type="ECO:0000256" key="5">
    <source>
        <dbReference type="ARBA" id="ARBA00022729"/>
    </source>
</evidence>
<feature type="active site" description="Charge relay system" evidence="14 15">
    <location>
        <position position="218"/>
    </location>
</feature>
<evidence type="ECO:0000256" key="16">
    <source>
        <dbReference type="SAM" id="MobiDB-lite"/>
    </source>
</evidence>
<keyword evidence="9" id="KW-0865">Zymogen</keyword>
<keyword evidence="8" id="KW-0106">Calcium</keyword>
<dbReference type="GO" id="GO:0004252">
    <property type="term" value="F:serine-type endopeptidase activity"/>
    <property type="evidence" value="ECO:0007669"/>
    <property type="project" value="UniProtKB-UniRule"/>
</dbReference>
<reference evidence="19" key="1">
    <citation type="submission" date="2016-11" db="EMBL/GenBank/DDBJ databases">
        <title>Venom-gland transcriptomics and venom proteomics of the black-back scorpion (Hadrurus spadix) reveal detectability challenges and an unexplored realm of animal toxin diversity.</title>
        <authorList>
            <person name="Rokyta D.R."/>
            <person name="Ward M.J."/>
        </authorList>
    </citation>
    <scope>NUCLEOTIDE SEQUENCE</scope>
    <source>
        <tissue evidence="19">Venom gland</tissue>
    </source>
</reference>
<protein>
    <recommendedName>
        <fullName evidence="13">furin</fullName>
        <ecNumber evidence="13">3.4.21.75</ecNumber>
    </recommendedName>
</protein>
<dbReference type="InterPro" id="IPR002884">
    <property type="entry name" value="P_dom"/>
</dbReference>
<dbReference type="PROSITE" id="PS51829">
    <property type="entry name" value="P_HOMO_B"/>
    <property type="match status" value="1"/>
</dbReference>
<keyword evidence="5 17" id="KW-0732">Signal</keyword>
<evidence type="ECO:0000256" key="11">
    <source>
        <dbReference type="ARBA" id="ARBA00023180"/>
    </source>
</evidence>
<evidence type="ECO:0000256" key="6">
    <source>
        <dbReference type="ARBA" id="ARBA00022801"/>
    </source>
</evidence>
<comment type="catalytic activity">
    <reaction evidence="12">
        <text>Release of mature proteins from their proproteins by cleavage of -Arg-Xaa-Yaa-Arg-|-Zaa- bonds, where Xaa can be any amino acid and Yaa is Arg or Lys. Releases albumin, complement component C3 and von Willebrand factor from their respective precursors.</text>
        <dbReference type="EC" id="3.4.21.75"/>
    </reaction>
</comment>
<dbReference type="InterPro" id="IPR036852">
    <property type="entry name" value="Peptidase_S8/S53_dom_sf"/>
</dbReference>
<dbReference type="PRINTS" id="PR00723">
    <property type="entry name" value="SUBTILISIN"/>
</dbReference>
<dbReference type="Gene3D" id="2.60.120.260">
    <property type="entry name" value="Galactose-binding domain-like"/>
    <property type="match status" value="1"/>
</dbReference>
<sequence>MTDLLFGLCLVFSLPYFVLLHDEIGHFTNDWVVRIQGGSYVAEQLAAELGYHNMGELRGFPDTYLMRKIDHPQRSRRNSAVLTRRLSDDRRVVWAEQQIARPREKRGYIRIKRRELSESHFVKKDCKYKFNDELWPDQWYLCDTRNMEGLPKIDFNPSAVWDGFNITGRGIVVTIMDDGVEHNHTDLQPNYDPEASWDSNDNDPDPFPRYDEYDSNNHGTRCAGEIAMVANNKKCGVGVAPNAKIGGIRMLDGDVSDATESVSIAFRTDHIDIFSASWGPTDDGMTVDGPKRLAIEALEKGVFQGRGGKGVIYVWASGNGGSKGDNCNCDGYTSSIYTLSISSASQHGIFPWYGERCASTMASTYSSGAYTDQKISSTDLHNQCTSDHTGTSAAAPLAAGMLALVLEANPNVTWRDVQHIVVHSCDVNRLEKNRGWKQNAAGFMYNCRFGFGLLNAEEMVKQALKWKNVPPKSICQSQPKTSLPQLLKSGESVEIVFETDCCKGTDSEINYLEHVQVTVDINYTRRGALELYLTSPSGSTTMLLSKRAKDNSIIGFRNWTFLTVHLWGEKCSGTYKLLVRDKEGNGYHGGVNRASLTLHGTKDMPEHMKEGKKRYSEYLDIEKIIDNSLEYDDDETSGDSEEISNRIDDLRDSNGGSLDWDQLVGQKLRSIQYRYPLKSEEELFEDDQSDVNLLTDYY</sequence>
<evidence type="ECO:0000259" key="18">
    <source>
        <dbReference type="PROSITE" id="PS51829"/>
    </source>
</evidence>
<evidence type="ECO:0000256" key="7">
    <source>
        <dbReference type="ARBA" id="ARBA00022825"/>
    </source>
</evidence>
<dbReference type="PROSITE" id="PS51892">
    <property type="entry name" value="SUBTILASE"/>
    <property type="match status" value="1"/>
</dbReference>
<keyword evidence="7 15" id="KW-0720">Serine protease</keyword>
<dbReference type="SUPFAM" id="SSF49785">
    <property type="entry name" value="Galactose-binding domain-like"/>
    <property type="match status" value="1"/>
</dbReference>
<dbReference type="InterPro" id="IPR023827">
    <property type="entry name" value="Peptidase_S8_Asp-AS"/>
</dbReference>
<evidence type="ECO:0000256" key="1">
    <source>
        <dbReference type="ARBA" id="ARBA00001913"/>
    </source>
</evidence>